<keyword evidence="1" id="KW-0147">Chitin-binding</keyword>
<comment type="caution">
    <text evidence="7">The sequence shown here is derived from an EMBL/GenBank/DDBJ whole genome shotgun (WGS) entry which is preliminary data.</text>
</comment>
<feature type="domain" description="Chitin-binding type-2" evidence="6">
    <location>
        <begin position="254"/>
        <end position="299"/>
    </location>
</feature>
<evidence type="ECO:0000256" key="2">
    <source>
        <dbReference type="ARBA" id="ARBA00022729"/>
    </source>
</evidence>
<feature type="domain" description="Chitin-binding type-2" evidence="6">
    <location>
        <begin position="658"/>
        <end position="714"/>
    </location>
</feature>
<feature type="domain" description="Chitin-binding type-2" evidence="6">
    <location>
        <begin position="60"/>
        <end position="116"/>
    </location>
</feature>
<dbReference type="GO" id="GO:0008061">
    <property type="term" value="F:chitin binding"/>
    <property type="evidence" value="ECO:0007669"/>
    <property type="project" value="UniProtKB-KW"/>
</dbReference>
<dbReference type="Gene3D" id="2.170.140.10">
    <property type="entry name" value="Chitin binding domain"/>
    <property type="match status" value="1"/>
</dbReference>
<dbReference type="SUPFAM" id="SSF57625">
    <property type="entry name" value="Invertebrate chitin-binding proteins"/>
    <property type="match status" value="5"/>
</dbReference>
<feature type="domain" description="Chitin-binding type-2" evidence="6">
    <location>
        <begin position="176"/>
        <end position="232"/>
    </location>
</feature>
<keyword evidence="2" id="KW-0732">Signal</keyword>
<evidence type="ECO:0000259" key="6">
    <source>
        <dbReference type="PROSITE" id="PS50940"/>
    </source>
</evidence>
<accession>A0A8J2MRH6</accession>
<feature type="domain" description="Chitin-binding type-2" evidence="6">
    <location>
        <begin position="781"/>
        <end position="837"/>
    </location>
</feature>
<dbReference type="EMBL" id="CAKAEH010001557">
    <property type="protein sequence ID" value="CAG9537534.1"/>
    <property type="molecule type" value="Genomic_DNA"/>
</dbReference>
<keyword evidence="3" id="KW-0677">Repeat</keyword>
<reference evidence="7" key="1">
    <citation type="submission" date="2021-09" db="EMBL/GenBank/DDBJ databases">
        <authorList>
            <consortium name="Pathogen Informatics"/>
        </authorList>
    </citation>
    <scope>NUCLEOTIDE SEQUENCE</scope>
</reference>
<dbReference type="PANTHER" id="PTHR23301:SF0">
    <property type="entry name" value="CHITIN-BINDING TYPE-2 DOMAIN-CONTAINING PROTEIN-RELATED"/>
    <property type="match status" value="1"/>
</dbReference>
<name>A0A8J2MRH6_9BILA</name>
<dbReference type="PROSITE" id="PS50940">
    <property type="entry name" value="CHIT_BIND_II"/>
    <property type="match status" value="6"/>
</dbReference>
<proteinExistence type="predicted"/>
<dbReference type="OrthoDB" id="5914859at2759"/>
<keyword evidence="4" id="KW-1015">Disulfide bond</keyword>
<dbReference type="Pfam" id="PF01607">
    <property type="entry name" value="CBM_14"/>
    <property type="match status" value="6"/>
</dbReference>
<dbReference type="InterPro" id="IPR051940">
    <property type="entry name" value="Chitin_bind-dev_reg"/>
</dbReference>
<dbReference type="SMART" id="SM00494">
    <property type="entry name" value="ChtBD2"/>
    <property type="match status" value="7"/>
</dbReference>
<dbReference type="GO" id="GO:0005576">
    <property type="term" value="C:extracellular region"/>
    <property type="evidence" value="ECO:0007669"/>
    <property type="project" value="InterPro"/>
</dbReference>
<evidence type="ECO:0000313" key="7">
    <source>
        <dbReference type="EMBL" id="CAG9537534.1"/>
    </source>
</evidence>
<protein>
    <recommendedName>
        <fullName evidence="6">Chitin-binding type-2 domain-containing protein</fullName>
    </recommendedName>
</protein>
<organism evidence="7 8">
    <name type="scientific">Cercopithifilaria johnstoni</name>
    <dbReference type="NCBI Taxonomy" id="2874296"/>
    <lineage>
        <taxon>Eukaryota</taxon>
        <taxon>Metazoa</taxon>
        <taxon>Ecdysozoa</taxon>
        <taxon>Nematoda</taxon>
        <taxon>Chromadorea</taxon>
        <taxon>Rhabditida</taxon>
        <taxon>Spirurina</taxon>
        <taxon>Spiruromorpha</taxon>
        <taxon>Filarioidea</taxon>
        <taxon>Onchocercidae</taxon>
        <taxon>Cercopithifilaria</taxon>
    </lineage>
</organism>
<evidence type="ECO:0000256" key="1">
    <source>
        <dbReference type="ARBA" id="ARBA00022669"/>
    </source>
</evidence>
<evidence type="ECO:0000256" key="3">
    <source>
        <dbReference type="ARBA" id="ARBA00022737"/>
    </source>
</evidence>
<dbReference type="InterPro" id="IPR036508">
    <property type="entry name" value="Chitin-bd_dom_sf"/>
</dbReference>
<keyword evidence="8" id="KW-1185">Reference proteome</keyword>
<evidence type="ECO:0000256" key="4">
    <source>
        <dbReference type="ARBA" id="ARBA00023157"/>
    </source>
</evidence>
<dbReference type="Proteomes" id="UP000746747">
    <property type="component" value="Unassembled WGS sequence"/>
</dbReference>
<feature type="domain" description="Chitin-binding type-2" evidence="6">
    <location>
        <begin position="580"/>
        <end position="636"/>
    </location>
</feature>
<dbReference type="PANTHER" id="PTHR23301">
    <property type="entry name" value="CHITIN BINDING PERITROPHIN-A"/>
    <property type="match status" value="1"/>
</dbReference>
<evidence type="ECO:0000256" key="5">
    <source>
        <dbReference type="ARBA" id="ARBA00023180"/>
    </source>
</evidence>
<dbReference type="AlphaFoldDB" id="A0A8J2MRH6"/>
<dbReference type="InterPro" id="IPR002557">
    <property type="entry name" value="Chitin-bd_dom"/>
</dbReference>
<keyword evidence="5" id="KW-0325">Glycoprotein</keyword>
<evidence type="ECO:0000313" key="8">
    <source>
        <dbReference type="Proteomes" id="UP000746747"/>
    </source>
</evidence>
<sequence length="898" mass="98964">MEGFFPTILLYDFQRAYRLTQVFQIVKRRARTRNAFDATKCISSQDLVSASIKPNYEELTKFCTGRCDGSYSLGCTQNYVVCSNDIPYIMLCPEKLVLDITIGECAKRDHVEHCKNISLEKTLLNASDLGNTMAIFRLGVDVSACNNVIINSKSTSAVEVASNSSTMTTQIPSSPEFSCVGVPDGVYGEGCTKEVTFCLSGRVARFQCPDLLKYDTESKMCLPQAKVIACHELPIKESESKSESQLLFPAQESEFTCESKPDGAYARGCAAEFVVCTSGLATYYRCLSPLMYDIDSQMCHDQYCIDGKLEQHACPENFKFDNTIQKCLPEPLVAACSKTQPIVFVNRAKDAKSSFNTQEGSNAVPMVSIAHLIIKCNQSTPIVKTTAVITEMPVIETISCLERIKTMGYLREPVGNETISCGGKSNGVYAGECALESYQYMRTYGSVREVQAVNEGSFEVTAMQDGTRNLVPIDSVRYGTLVTGSEFPSLFSPVPYMSSYIYLPDGKYSRGCSVEFILCIDGQLKINKCPSSVLKFDSSSQQCLIAAFVKECSGKRTTVDESQTEVLLNKVIARKGEKTEFMCNNRPDSRYTQGCSPKFIQCKGVEKMQLRCPGSLIFDEETQQCRSASYVSACNILSSSNSSTASRSNRTGTSLLTIFDCMELPDGVYSKRCSREYTLCIAGTSVIYHCSGQLIFDAQSENCVTKNLVSSCAETIPEIVDEEIVVSEVIADAPLSESAKYNLTEKSMDEIVGLRSSSVVNEYSIPVAYSIAYFADFNPMIYFCLERSDDIYVDDCSTDFIVCVAETALFLHCTNSLRYDRVSGMCLDESEVATCSVNIRSASITDPLKVVPSEENNSSNKLKHIAPLARMVCMPKVAHRNLCPAEVDMVVVITVPMN</sequence>
<gene>
    <name evidence="7" type="ORF">CJOHNSTONI_LOCUS7340</name>
</gene>